<feature type="transmembrane region" description="Helical" evidence="8">
    <location>
        <begin position="228"/>
        <end position="251"/>
    </location>
</feature>
<dbReference type="PANTHER" id="PTHR48086:SF7">
    <property type="entry name" value="SODIUM-SOLUTE SYMPORTER-RELATED"/>
    <property type="match status" value="1"/>
</dbReference>
<feature type="transmembrane region" description="Helical" evidence="8">
    <location>
        <begin position="158"/>
        <end position="177"/>
    </location>
</feature>
<feature type="transmembrane region" description="Helical" evidence="8">
    <location>
        <begin position="420"/>
        <end position="439"/>
    </location>
</feature>
<evidence type="ECO:0000256" key="2">
    <source>
        <dbReference type="ARBA" id="ARBA00006434"/>
    </source>
</evidence>
<feature type="transmembrane region" description="Helical" evidence="8">
    <location>
        <begin position="445"/>
        <end position="465"/>
    </location>
</feature>
<evidence type="ECO:0000256" key="5">
    <source>
        <dbReference type="ARBA" id="ARBA00022989"/>
    </source>
</evidence>
<feature type="transmembrane region" description="Helical" evidence="8">
    <location>
        <begin position="6"/>
        <end position="28"/>
    </location>
</feature>
<dbReference type="AlphaFoldDB" id="A0AB39HME8"/>
<feature type="transmembrane region" description="Helical" evidence="8">
    <location>
        <begin position="129"/>
        <end position="152"/>
    </location>
</feature>
<proteinExistence type="inferred from homology"/>
<dbReference type="RefSeq" id="WP_368652431.1">
    <property type="nucleotide sequence ID" value="NZ_CP162599.1"/>
</dbReference>
<evidence type="ECO:0000256" key="8">
    <source>
        <dbReference type="SAM" id="Phobius"/>
    </source>
</evidence>
<dbReference type="PANTHER" id="PTHR48086">
    <property type="entry name" value="SODIUM/PROLINE SYMPORTER-RELATED"/>
    <property type="match status" value="1"/>
</dbReference>
<feature type="transmembrane region" description="Helical" evidence="8">
    <location>
        <begin position="272"/>
        <end position="295"/>
    </location>
</feature>
<dbReference type="InterPro" id="IPR038377">
    <property type="entry name" value="Na/Glc_symporter_sf"/>
</dbReference>
<reference evidence="9" key="1">
    <citation type="submission" date="2024-07" db="EMBL/GenBank/DDBJ databases">
        <title>Halotolerant mesophilic bacterium Ornithinibacillus sp. 4-3, sp. nov., isolated from soil.</title>
        <authorList>
            <person name="Sidarenka A.V."/>
            <person name="Guliayeva D.E."/>
            <person name="Leanovich S.I."/>
            <person name="Hileuskaya K.S."/>
            <person name="Akhremchuk A.E."/>
            <person name="Sikolenko M.A."/>
            <person name="Valentovich L.N."/>
        </authorList>
    </citation>
    <scope>NUCLEOTIDE SEQUENCE</scope>
    <source>
        <strain evidence="9">4-3</strain>
    </source>
</reference>
<comment type="subcellular location">
    <subcellularLocation>
        <location evidence="1">Membrane</location>
        <topology evidence="1">Multi-pass membrane protein</topology>
    </subcellularLocation>
</comment>
<evidence type="ECO:0000256" key="6">
    <source>
        <dbReference type="ARBA" id="ARBA00023136"/>
    </source>
</evidence>
<dbReference type="Gene3D" id="1.20.1730.10">
    <property type="entry name" value="Sodium/glucose cotransporter"/>
    <property type="match status" value="1"/>
</dbReference>
<feature type="transmembrane region" description="Helical" evidence="8">
    <location>
        <begin position="315"/>
        <end position="348"/>
    </location>
</feature>
<keyword evidence="4 8" id="KW-0812">Transmembrane</keyword>
<dbReference type="InterPro" id="IPR001734">
    <property type="entry name" value="Na/solute_symporter"/>
</dbReference>
<keyword evidence="3" id="KW-0813">Transport</keyword>
<evidence type="ECO:0000256" key="1">
    <source>
        <dbReference type="ARBA" id="ARBA00004141"/>
    </source>
</evidence>
<feature type="transmembrane region" description="Helical" evidence="8">
    <location>
        <begin position="48"/>
        <end position="69"/>
    </location>
</feature>
<name>A0AB39HME8_9BACI</name>
<evidence type="ECO:0000256" key="7">
    <source>
        <dbReference type="RuleBase" id="RU362091"/>
    </source>
</evidence>
<keyword evidence="6 8" id="KW-0472">Membrane</keyword>
<feature type="transmembrane region" description="Helical" evidence="8">
    <location>
        <begin position="81"/>
        <end position="98"/>
    </location>
</feature>
<organism evidence="9">
    <name type="scientific">Ornithinibacillus sp. 4-3</name>
    <dbReference type="NCBI Taxonomy" id="3231488"/>
    <lineage>
        <taxon>Bacteria</taxon>
        <taxon>Bacillati</taxon>
        <taxon>Bacillota</taxon>
        <taxon>Bacilli</taxon>
        <taxon>Bacillales</taxon>
        <taxon>Bacillaceae</taxon>
        <taxon>Ornithinibacillus</taxon>
    </lineage>
</organism>
<sequence length="475" mass="52170">MFSGQERMILGVIVIVYFALLFAFSLYINKRQIKSYDDYNVAGRSVSIYPIILTFVGTAIGGASLLGYMENAFTLGMGQQWLNIGGFIAGAIMAFVFLKKIRELGEKYNMVTIGDFTAMRFGEPARVPTVISILVAYCAITGMQFVAIATILNLTIGTSMTLGIIISWVLLTLKTYFGGLKSVIWQDAIHGTIQTLGIVLLFVIVIFVSGGWSAMSENAIALNQGDHLSIFGITPTEVFIYLLTIGAYQFVRQDLWQRFWAAKDHKTAMRGYWISIIVAGLTGVFVMTIGIFGRYGLQLESANPALIYYEVIEAIFSFPFVVVMVIVLLATVISTADSFFMAGASSIINDIIKPRMKNPTDAKLLQYSRYSVALVSIFALLLALYIPQLVNLWVTGTAMLVSGLLAPVAFGMFWKRTTKVAGVTSMWIGLVVATSWQILGHPFGIHPVFLGLPISIITLIVISLLSKPDELENPL</sequence>
<keyword evidence="5 8" id="KW-1133">Transmembrane helix</keyword>
<dbReference type="InterPro" id="IPR050277">
    <property type="entry name" value="Sodium:Solute_Symporter"/>
</dbReference>
<protein>
    <submittedName>
        <fullName evidence="9">Sodium:solute symporter</fullName>
    </submittedName>
</protein>
<dbReference type="Pfam" id="PF00474">
    <property type="entry name" value="SSF"/>
    <property type="match status" value="1"/>
</dbReference>
<accession>A0AB39HME8</accession>
<feature type="transmembrane region" description="Helical" evidence="8">
    <location>
        <begin position="189"/>
        <end position="208"/>
    </location>
</feature>
<comment type="similarity">
    <text evidence="2 7">Belongs to the sodium:solute symporter (SSF) (TC 2.A.21) family.</text>
</comment>
<feature type="transmembrane region" description="Helical" evidence="8">
    <location>
        <begin position="392"/>
        <end position="413"/>
    </location>
</feature>
<dbReference type="GO" id="GO:0005886">
    <property type="term" value="C:plasma membrane"/>
    <property type="evidence" value="ECO:0007669"/>
    <property type="project" value="TreeGrafter"/>
</dbReference>
<evidence type="ECO:0000313" key="9">
    <source>
        <dbReference type="EMBL" id="XDK31705.1"/>
    </source>
</evidence>
<evidence type="ECO:0000256" key="3">
    <source>
        <dbReference type="ARBA" id="ARBA00022448"/>
    </source>
</evidence>
<dbReference type="CDD" id="cd10322">
    <property type="entry name" value="SLC5sbd"/>
    <property type="match status" value="1"/>
</dbReference>
<dbReference type="EMBL" id="CP162599">
    <property type="protein sequence ID" value="XDK31705.1"/>
    <property type="molecule type" value="Genomic_DNA"/>
</dbReference>
<dbReference type="GO" id="GO:0022857">
    <property type="term" value="F:transmembrane transporter activity"/>
    <property type="evidence" value="ECO:0007669"/>
    <property type="project" value="InterPro"/>
</dbReference>
<evidence type="ECO:0000256" key="4">
    <source>
        <dbReference type="ARBA" id="ARBA00022692"/>
    </source>
</evidence>
<gene>
    <name evidence="9" type="ORF">AB4Y30_11800</name>
</gene>
<dbReference type="PROSITE" id="PS50283">
    <property type="entry name" value="NA_SOLUT_SYMP_3"/>
    <property type="match status" value="1"/>
</dbReference>
<feature type="transmembrane region" description="Helical" evidence="8">
    <location>
        <begin position="369"/>
        <end position="386"/>
    </location>
</feature>